<evidence type="ECO:0000313" key="1">
    <source>
        <dbReference type="EMBL" id="VTR95254.1"/>
    </source>
</evidence>
<name>A0A6P2D590_9BACT</name>
<organism evidence="1 2">
    <name type="scientific">Gemmata massiliana</name>
    <dbReference type="NCBI Taxonomy" id="1210884"/>
    <lineage>
        <taxon>Bacteria</taxon>
        <taxon>Pseudomonadati</taxon>
        <taxon>Planctomycetota</taxon>
        <taxon>Planctomycetia</taxon>
        <taxon>Gemmatales</taxon>
        <taxon>Gemmataceae</taxon>
        <taxon>Gemmata</taxon>
    </lineage>
</organism>
<protein>
    <submittedName>
        <fullName evidence="1">Uncharacterized protein</fullName>
    </submittedName>
</protein>
<accession>A0A6P2D590</accession>
<sequence>MTTFDALKWAKRFRDARTGASDELLEVIAELFVELCKVELSSADFYHRPSLVLSVHAVHQVLPEVGVLV</sequence>
<proteinExistence type="predicted"/>
<keyword evidence="2" id="KW-1185">Reference proteome</keyword>
<dbReference type="AlphaFoldDB" id="A0A6P2D590"/>
<dbReference type="KEGG" id="gms:SOIL9_24600"/>
<dbReference type="Proteomes" id="UP000464178">
    <property type="component" value="Chromosome"/>
</dbReference>
<dbReference type="EMBL" id="LR593886">
    <property type="protein sequence ID" value="VTR95254.1"/>
    <property type="molecule type" value="Genomic_DNA"/>
</dbReference>
<reference evidence="1 2" key="1">
    <citation type="submission" date="2019-05" db="EMBL/GenBank/DDBJ databases">
        <authorList>
            <consortium name="Science for Life Laboratories"/>
        </authorList>
    </citation>
    <scope>NUCLEOTIDE SEQUENCE [LARGE SCALE GENOMIC DNA]</scope>
    <source>
        <strain evidence="1">Soil9</strain>
    </source>
</reference>
<dbReference type="RefSeq" id="WP_162669694.1">
    <property type="nucleotide sequence ID" value="NZ_LR593886.1"/>
</dbReference>
<gene>
    <name evidence="1" type="ORF">SOIL9_24600</name>
</gene>
<evidence type="ECO:0000313" key="2">
    <source>
        <dbReference type="Proteomes" id="UP000464178"/>
    </source>
</evidence>